<dbReference type="Proteomes" id="UP000821845">
    <property type="component" value="Chromosome 3"/>
</dbReference>
<protein>
    <submittedName>
        <fullName evidence="1">Uncharacterized protein</fullName>
    </submittedName>
</protein>
<organism evidence="1 2">
    <name type="scientific">Hyalomma asiaticum</name>
    <name type="common">Tick</name>
    <dbReference type="NCBI Taxonomy" id="266040"/>
    <lineage>
        <taxon>Eukaryota</taxon>
        <taxon>Metazoa</taxon>
        <taxon>Ecdysozoa</taxon>
        <taxon>Arthropoda</taxon>
        <taxon>Chelicerata</taxon>
        <taxon>Arachnida</taxon>
        <taxon>Acari</taxon>
        <taxon>Parasitiformes</taxon>
        <taxon>Ixodida</taxon>
        <taxon>Ixodoidea</taxon>
        <taxon>Ixodidae</taxon>
        <taxon>Hyalomminae</taxon>
        <taxon>Hyalomma</taxon>
    </lineage>
</organism>
<sequence length="279" mass="31891">MSALISFIEAVRSPLRFRDTFTNNLFDFLGVMMFEGSVRPVADVIGRVVFAVWWLAVLVLMNSFQGNMKASMSVKTPTERLETFRDVAERPHLKPVIIRGTTFVHQFGMSPEWELQRILAMARGHRSILPASVVFTRETFDEMISKRAIIFMEDNVMQSYIAALYPDKPGLGTIYPSRQHTISAQFCMFMRKSLQPRIMNLLHTRCRWMHESGLTEKKRLELQPRSWYPSRPDSSQVHSLSAEDTAALFYMVLLGQAAALVVFLGELLAHRVTSKLSVT</sequence>
<evidence type="ECO:0000313" key="1">
    <source>
        <dbReference type="EMBL" id="KAH6937271.1"/>
    </source>
</evidence>
<accession>A0ACB7ST97</accession>
<comment type="caution">
    <text evidence="1">The sequence shown here is derived from an EMBL/GenBank/DDBJ whole genome shotgun (WGS) entry which is preliminary data.</text>
</comment>
<dbReference type="EMBL" id="CM023483">
    <property type="protein sequence ID" value="KAH6937271.1"/>
    <property type="molecule type" value="Genomic_DNA"/>
</dbReference>
<evidence type="ECO:0000313" key="2">
    <source>
        <dbReference type="Proteomes" id="UP000821845"/>
    </source>
</evidence>
<keyword evidence="2" id="KW-1185">Reference proteome</keyword>
<name>A0ACB7ST97_HYAAI</name>
<gene>
    <name evidence="1" type="ORF">HPB50_026239</name>
</gene>
<proteinExistence type="predicted"/>
<reference evidence="1" key="1">
    <citation type="submission" date="2020-05" db="EMBL/GenBank/DDBJ databases">
        <title>Large-scale comparative analyses of tick genomes elucidate their genetic diversity and vector capacities.</title>
        <authorList>
            <person name="Jia N."/>
            <person name="Wang J."/>
            <person name="Shi W."/>
            <person name="Du L."/>
            <person name="Sun Y."/>
            <person name="Zhan W."/>
            <person name="Jiang J."/>
            <person name="Wang Q."/>
            <person name="Zhang B."/>
            <person name="Ji P."/>
            <person name="Sakyi L.B."/>
            <person name="Cui X."/>
            <person name="Yuan T."/>
            <person name="Jiang B."/>
            <person name="Yang W."/>
            <person name="Lam T.T.-Y."/>
            <person name="Chang Q."/>
            <person name="Ding S."/>
            <person name="Wang X."/>
            <person name="Zhu J."/>
            <person name="Ruan X."/>
            <person name="Zhao L."/>
            <person name="Wei J."/>
            <person name="Que T."/>
            <person name="Du C."/>
            <person name="Cheng J."/>
            <person name="Dai P."/>
            <person name="Han X."/>
            <person name="Huang E."/>
            <person name="Gao Y."/>
            <person name="Liu J."/>
            <person name="Shao H."/>
            <person name="Ye R."/>
            <person name="Li L."/>
            <person name="Wei W."/>
            <person name="Wang X."/>
            <person name="Wang C."/>
            <person name="Yang T."/>
            <person name="Huo Q."/>
            <person name="Li W."/>
            <person name="Guo W."/>
            <person name="Chen H."/>
            <person name="Zhou L."/>
            <person name="Ni X."/>
            <person name="Tian J."/>
            <person name="Zhou Y."/>
            <person name="Sheng Y."/>
            <person name="Liu T."/>
            <person name="Pan Y."/>
            <person name="Xia L."/>
            <person name="Li J."/>
            <person name="Zhao F."/>
            <person name="Cao W."/>
        </authorList>
    </citation>
    <scope>NUCLEOTIDE SEQUENCE</scope>
    <source>
        <strain evidence="1">Hyas-2018</strain>
    </source>
</reference>